<organism evidence="3 4">
    <name type="scientific">Nitrospina gracilis (strain 3/211)</name>
    <dbReference type="NCBI Taxonomy" id="1266370"/>
    <lineage>
        <taxon>Bacteria</taxon>
        <taxon>Pseudomonadati</taxon>
        <taxon>Nitrospinota/Tectimicrobiota group</taxon>
        <taxon>Nitrospinota</taxon>
        <taxon>Nitrospinia</taxon>
        <taxon>Nitrospinales</taxon>
        <taxon>Nitrospinaceae</taxon>
        <taxon>Nitrospina</taxon>
    </lineage>
</organism>
<dbReference type="InterPro" id="IPR003010">
    <property type="entry name" value="C-N_Hydrolase"/>
</dbReference>
<feature type="domain" description="CN hydrolase" evidence="2">
    <location>
        <begin position="5"/>
        <end position="242"/>
    </location>
</feature>
<dbReference type="HOGENOM" id="CLU_030130_3_1_0"/>
<dbReference type="Gene3D" id="3.60.110.10">
    <property type="entry name" value="Carbon-nitrogen hydrolase"/>
    <property type="match status" value="1"/>
</dbReference>
<dbReference type="PANTHER" id="PTHR43674">
    <property type="entry name" value="NITRILASE C965.09-RELATED"/>
    <property type="match status" value="1"/>
</dbReference>
<evidence type="ECO:0000256" key="1">
    <source>
        <dbReference type="ARBA" id="ARBA00022801"/>
    </source>
</evidence>
<dbReference type="InterPro" id="IPR036526">
    <property type="entry name" value="C-N_Hydrolase_sf"/>
</dbReference>
<dbReference type="PANTHER" id="PTHR43674:SF2">
    <property type="entry name" value="BETA-UREIDOPROPIONASE"/>
    <property type="match status" value="1"/>
</dbReference>
<dbReference type="EMBL" id="CAQJ01000019">
    <property type="protein sequence ID" value="CCQ89834.1"/>
    <property type="molecule type" value="Genomic_DNA"/>
</dbReference>
<gene>
    <name evidence="3" type="ORF">NITGR_170091</name>
</gene>
<reference evidence="3 4" key="1">
    <citation type="journal article" date="2013" name="Front. Microbiol.">
        <title>The genome of Nitrospina gracilis illuminates the metabolism and evolution of the major marine nitrite oxidizer.</title>
        <authorList>
            <person name="Luecker S."/>
            <person name="Nowka B."/>
            <person name="Rattei T."/>
            <person name="Spieck E."/>
            <person name="and Daims H."/>
        </authorList>
    </citation>
    <scope>NUCLEOTIDE SEQUENCE [LARGE SCALE GENOMIC DNA]</scope>
    <source>
        <strain evidence="3 4">3/211</strain>
    </source>
</reference>
<dbReference type="STRING" id="1266370.NITGR_170091"/>
<dbReference type="GO" id="GO:0047417">
    <property type="term" value="F:N-carbamoyl-D-amino acid hydrolase activity"/>
    <property type="evidence" value="ECO:0007669"/>
    <property type="project" value="UniProtKB-EC"/>
</dbReference>
<name>M1YH93_NITG3</name>
<dbReference type="InParanoid" id="M1YH93"/>
<keyword evidence="4" id="KW-1185">Reference proteome</keyword>
<evidence type="ECO:0000313" key="4">
    <source>
        <dbReference type="Proteomes" id="UP000011704"/>
    </source>
</evidence>
<evidence type="ECO:0000313" key="3">
    <source>
        <dbReference type="EMBL" id="CCQ89834.1"/>
    </source>
</evidence>
<proteinExistence type="predicted"/>
<accession>M1YH93</accession>
<dbReference type="FunCoup" id="M1YH93">
    <property type="interactions" value="65"/>
</dbReference>
<dbReference type="PROSITE" id="PS50263">
    <property type="entry name" value="CN_HYDROLASE"/>
    <property type="match status" value="1"/>
</dbReference>
<dbReference type="SUPFAM" id="SSF56317">
    <property type="entry name" value="Carbon-nitrogen hydrolase"/>
    <property type="match status" value="1"/>
</dbReference>
<dbReference type="AlphaFoldDB" id="M1YH93"/>
<dbReference type="InterPro" id="IPR050345">
    <property type="entry name" value="Aliph_Amidase/BUP"/>
</dbReference>
<sequence length="268" mass="29893">MKHPLKVGFLQTQPVFGDIENNLKQVEQRLRGMDADLVVLPELFTTGYQFRNQKEARDLAEPIPDGPTTRALMKLSADLNMHIVAGLAEVEGDTVYNSAVLTGPEGYVGKYRKAHIFDTEKNIFAAGNLPLPVFDIGKARVGIMICFDWRFPETARTLTLKGADVIAHPSNLVLLTCPQSMITRCLENRVFAVTADRVGSESRIEGETLRFIGQSQVVDPDGQVLVRASEENEEDHVVEINLADARNKSINPHNDLIADRREDLYRIP</sequence>
<protein>
    <submittedName>
        <fullName evidence="3">Putative N-carbamoyl-D-amino acid hydrolase</fullName>
        <ecNumber evidence="3">3.5.1.77</ecNumber>
    </submittedName>
</protein>
<keyword evidence="1 3" id="KW-0378">Hydrolase</keyword>
<dbReference type="Pfam" id="PF00795">
    <property type="entry name" value="CN_hydrolase"/>
    <property type="match status" value="1"/>
</dbReference>
<dbReference type="RefSeq" id="WP_005006664.1">
    <property type="nucleotide sequence ID" value="NZ_HG422173.1"/>
</dbReference>
<comment type="caution">
    <text evidence="3">The sequence shown here is derived from an EMBL/GenBank/DDBJ whole genome shotgun (WGS) entry which is preliminary data.</text>
</comment>
<dbReference type="Proteomes" id="UP000011704">
    <property type="component" value="Unassembled WGS sequence"/>
</dbReference>
<evidence type="ECO:0000259" key="2">
    <source>
        <dbReference type="PROSITE" id="PS50263"/>
    </source>
</evidence>
<dbReference type="EC" id="3.5.1.77" evidence="3"/>